<dbReference type="PANTHER" id="PTHR43725">
    <property type="entry name" value="UDP-GLUCOSE 4-EPIMERASE"/>
    <property type="match status" value="1"/>
</dbReference>
<dbReference type="GO" id="GO:0005829">
    <property type="term" value="C:cytosol"/>
    <property type="evidence" value="ECO:0007669"/>
    <property type="project" value="TreeGrafter"/>
</dbReference>
<dbReference type="PANTHER" id="PTHR43725:SF47">
    <property type="entry name" value="UDP-GLUCOSE 4-EPIMERASE"/>
    <property type="match status" value="1"/>
</dbReference>
<evidence type="ECO:0000256" key="8">
    <source>
        <dbReference type="ARBA" id="ARBA00023235"/>
    </source>
</evidence>
<evidence type="ECO:0000256" key="4">
    <source>
        <dbReference type="ARBA" id="ARBA00007637"/>
    </source>
</evidence>
<comment type="similarity">
    <text evidence="4 9">Belongs to the NAD(P)-dependent epimerase/dehydratase family.</text>
</comment>
<keyword evidence="8 9" id="KW-0413">Isomerase</keyword>
<name>A0A0X3AQ04_9FLAO</name>
<keyword evidence="12" id="KW-1185">Reference proteome</keyword>
<keyword evidence="9" id="KW-0119">Carbohydrate metabolism</keyword>
<evidence type="ECO:0000259" key="10">
    <source>
        <dbReference type="Pfam" id="PF16363"/>
    </source>
</evidence>
<evidence type="ECO:0000256" key="5">
    <source>
        <dbReference type="ARBA" id="ARBA00013189"/>
    </source>
</evidence>
<gene>
    <name evidence="11" type="ORF">Ga0061079_10466</name>
</gene>
<dbReference type="Gene3D" id="3.40.50.720">
    <property type="entry name" value="NAD(P)-binding Rossmann-like Domain"/>
    <property type="match status" value="1"/>
</dbReference>
<dbReference type="InterPro" id="IPR016040">
    <property type="entry name" value="NAD(P)-bd_dom"/>
</dbReference>
<keyword evidence="7 9" id="KW-0520">NAD</keyword>
<accession>A0A0X3AQ04</accession>
<dbReference type="OrthoDB" id="9801785at2"/>
<proteinExistence type="inferred from homology"/>
<evidence type="ECO:0000256" key="2">
    <source>
        <dbReference type="ARBA" id="ARBA00001911"/>
    </source>
</evidence>
<sequence>MNKIKIVITGGLGFIGSHTVVELIESGFEPIIIDDLSNSELFILDRIVKITGFKPKFYNHNICDYKKLQQVFSENKGISACIHFAAKKSVGESMEIPLMYFKTNLISLMNMLEVMHEFKVRKFVFSSSATVYGQPKELPVTEKSPNQKAISSYGSTKQMAEDILEKISATGRLHALSLRYFNPVGAHQSSLIGELPKGIPNNLMPFVTQTAFGIRKELTVFGNNYNTADGTCVRDYIHVVDLAKAHVSACNYLLNDYGKLSYDVFNIGTGIGSSVLEIINTFENINKVKVPYVIGDRRNGDIESIYASCDKANQILKWNAKYSLEDMVRDAWNWEKSYRK</sequence>
<evidence type="ECO:0000256" key="9">
    <source>
        <dbReference type="RuleBase" id="RU366046"/>
    </source>
</evidence>
<dbReference type="EMBL" id="FCOR01000004">
    <property type="protein sequence ID" value="CVK15948.1"/>
    <property type="molecule type" value="Genomic_DNA"/>
</dbReference>
<comment type="cofactor">
    <cofactor evidence="2 9">
        <name>NAD(+)</name>
        <dbReference type="ChEBI" id="CHEBI:57540"/>
    </cofactor>
</comment>
<evidence type="ECO:0000256" key="6">
    <source>
        <dbReference type="ARBA" id="ARBA00018569"/>
    </source>
</evidence>
<dbReference type="RefSeq" id="WP_055425166.1">
    <property type="nucleotide sequence ID" value="NZ_FCOR01000004.1"/>
</dbReference>
<evidence type="ECO:0000256" key="7">
    <source>
        <dbReference type="ARBA" id="ARBA00023027"/>
    </source>
</evidence>
<dbReference type="Pfam" id="PF16363">
    <property type="entry name" value="GDP_Man_Dehyd"/>
    <property type="match status" value="1"/>
</dbReference>
<dbReference type="CDD" id="cd05247">
    <property type="entry name" value="UDP_G4E_1_SDR_e"/>
    <property type="match status" value="1"/>
</dbReference>
<evidence type="ECO:0000313" key="12">
    <source>
        <dbReference type="Proteomes" id="UP000182761"/>
    </source>
</evidence>
<dbReference type="InterPro" id="IPR005886">
    <property type="entry name" value="UDP_G4E"/>
</dbReference>
<comment type="catalytic activity">
    <reaction evidence="1 9">
        <text>UDP-alpha-D-glucose = UDP-alpha-D-galactose</text>
        <dbReference type="Rhea" id="RHEA:22168"/>
        <dbReference type="ChEBI" id="CHEBI:58885"/>
        <dbReference type="ChEBI" id="CHEBI:66914"/>
        <dbReference type="EC" id="5.1.3.2"/>
    </reaction>
</comment>
<dbReference type="InterPro" id="IPR036291">
    <property type="entry name" value="NAD(P)-bd_dom_sf"/>
</dbReference>
<comment type="pathway">
    <text evidence="3 9">Carbohydrate metabolism; galactose metabolism.</text>
</comment>
<dbReference type="NCBIfam" id="TIGR01179">
    <property type="entry name" value="galE"/>
    <property type="match status" value="1"/>
</dbReference>
<dbReference type="Proteomes" id="UP000182761">
    <property type="component" value="Unassembled WGS sequence"/>
</dbReference>
<dbReference type="UniPathway" id="UPA00214"/>
<feature type="domain" description="NAD(P)-binding" evidence="10">
    <location>
        <begin position="8"/>
        <end position="330"/>
    </location>
</feature>
<evidence type="ECO:0000256" key="3">
    <source>
        <dbReference type="ARBA" id="ARBA00004947"/>
    </source>
</evidence>
<comment type="subunit">
    <text evidence="9">Homodimer.</text>
</comment>
<evidence type="ECO:0000256" key="1">
    <source>
        <dbReference type="ARBA" id="ARBA00000083"/>
    </source>
</evidence>
<reference evidence="11 12" key="1">
    <citation type="submission" date="2016-01" db="EMBL/GenBank/DDBJ databases">
        <authorList>
            <person name="McClelland M."/>
            <person name="Jain A."/>
            <person name="Saraogi P."/>
            <person name="Mendelson R."/>
            <person name="Westerman R."/>
            <person name="SanMiguel P."/>
            <person name="Csonka L."/>
        </authorList>
    </citation>
    <scope>NUCLEOTIDE SEQUENCE [LARGE SCALE GENOMIC DNA]</scope>
    <source>
        <strain evidence="11 12">R-53146</strain>
    </source>
</reference>
<dbReference type="EC" id="5.1.3.2" evidence="5 9"/>
<dbReference type="Gene3D" id="3.90.25.10">
    <property type="entry name" value="UDP-galactose 4-epimerase, domain 1"/>
    <property type="match status" value="1"/>
</dbReference>
<dbReference type="STRING" id="1586267.GCA_001418685_00785"/>
<dbReference type="GO" id="GO:0003978">
    <property type="term" value="F:UDP-glucose 4-epimerase activity"/>
    <property type="evidence" value="ECO:0007669"/>
    <property type="project" value="UniProtKB-UniRule"/>
</dbReference>
<dbReference type="GO" id="GO:0006012">
    <property type="term" value="P:galactose metabolic process"/>
    <property type="evidence" value="ECO:0007669"/>
    <property type="project" value="UniProtKB-UniPathway"/>
</dbReference>
<evidence type="ECO:0000313" key="11">
    <source>
        <dbReference type="EMBL" id="CVK15948.1"/>
    </source>
</evidence>
<organism evidence="11 12">
    <name type="scientific">Apibacter mensalis</name>
    <dbReference type="NCBI Taxonomy" id="1586267"/>
    <lineage>
        <taxon>Bacteria</taxon>
        <taxon>Pseudomonadati</taxon>
        <taxon>Bacteroidota</taxon>
        <taxon>Flavobacteriia</taxon>
        <taxon>Flavobacteriales</taxon>
        <taxon>Weeksellaceae</taxon>
        <taxon>Apibacter</taxon>
    </lineage>
</organism>
<protein>
    <recommendedName>
        <fullName evidence="6 9">UDP-glucose 4-epimerase</fullName>
        <ecNumber evidence="5 9">5.1.3.2</ecNumber>
    </recommendedName>
</protein>
<dbReference type="AlphaFoldDB" id="A0A0X3AQ04"/>
<dbReference type="SUPFAM" id="SSF51735">
    <property type="entry name" value="NAD(P)-binding Rossmann-fold domains"/>
    <property type="match status" value="1"/>
</dbReference>